<protein>
    <submittedName>
        <fullName evidence="2">Glutathione S-transferase family protein</fullName>
    </submittedName>
</protein>
<sequence length="299" mass="32174">MAEVILHQYELSPFGTAMRLALGLKGIPWKSVEAPMVSPKPDLSALTGGYERIPVLQIGADIYCDTDCITSALEAYAPEPTLYPQPLGLAGKFIAQWAGNCWFMPAAGTALGGNADSLPEEFWLDREKRFGMDRKTFLPAVPHMQSQFAAGAQYLVAALADGRDFIAGDTVGHADLTLYMIVRFVQLSGIQPADLSAAVAEWYQRVEAIGWGDLESWTAEQAIQHALENTPVDACAVAPGQGWEAGQRVSVRTESPDPAAVEGTLVGLDDARISIARDDPKAGLVHVHFPRMGQILTPA</sequence>
<accession>A0A5B0X177</accession>
<dbReference type="RefSeq" id="WP_149610697.1">
    <property type="nucleotide sequence ID" value="NZ_VTUX01000003.1"/>
</dbReference>
<dbReference type="Proteomes" id="UP000323708">
    <property type="component" value="Unassembled WGS sequence"/>
</dbReference>
<dbReference type="Pfam" id="PF13417">
    <property type="entry name" value="GST_N_3"/>
    <property type="match status" value="1"/>
</dbReference>
<gene>
    <name evidence="2" type="ORF">F0M18_06950</name>
</gene>
<dbReference type="InterPro" id="IPR004045">
    <property type="entry name" value="Glutathione_S-Trfase_N"/>
</dbReference>
<dbReference type="EMBL" id="VTUX01000003">
    <property type="protein sequence ID" value="KAA1192405.1"/>
    <property type="molecule type" value="Genomic_DNA"/>
</dbReference>
<name>A0A5B0X177_9GAMM</name>
<dbReference type="InterPro" id="IPR036282">
    <property type="entry name" value="Glutathione-S-Trfase_C_sf"/>
</dbReference>
<keyword evidence="2" id="KW-0808">Transferase</keyword>
<dbReference type="PROSITE" id="PS50404">
    <property type="entry name" value="GST_NTER"/>
    <property type="match status" value="1"/>
</dbReference>
<comment type="caution">
    <text evidence="2">The sequence shown here is derived from an EMBL/GenBank/DDBJ whole genome shotgun (WGS) entry which is preliminary data.</text>
</comment>
<keyword evidence="3" id="KW-1185">Reference proteome</keyword>
<dbReference type="InterPro" id="IPR036249">
    <property type="entry name" value="Thioredoxin-like_sf"/>
</dbReference>
<dbReference type="Gene3D" id="3.40.30.110">
    <property type="match status" value="2"/>
</dbReference>
<organism evidence="2 3">
    <name type="scientific">Pseudohalioglobus sediminis</name>
    <dbReference type="NCBI Taxonomy" id="2606449"/>
    <lineage>
        <taxon>Bacteria</taxon>
        <taxon>Pseudomonadati</taxon>
        <taxon>Pseudomonadota</taxon>
        <taxon>Gammaproteobacteria</taxon>
        <taxon>Cellvibrionales</taxon>
        <taxon>Halieaceae</taxon>
        <taxon>Pseudohalioglobus</taxon>
    </lineage>
</organism>
<evidence type="ECO:0000259" key="1">
    <source>
        <dbReference type="PROSITE" id="PS50404"/>
    </source>
</evidence>
<evidence type="ECO:0000313" key="3">
    <source>
        <dbReference type="Proteomes" id="UP000323708"/>
    </source>
</evidence>
<dbReference type="GO" id="GO:0016740">
    <property type="term" value="F:transferase activity"/>
    <property type="evidence" value="ECO:0007669"/>
    <property type="project" value="UniProtKB-KW"/>
</dbReference>
<reference evidence="2 3" key="1">
    <citation type="submission" date="2019-09" db="EMBL/GenBank/DDBJ databases">
        <authorList>
            <person name="Chen X.-Y."/>
        </authorList>
    </citation>
    <scope>NUCLEOTIDE SEQUENCE [LARGE SCALE GENOMIC DNA]</scope>
    <source>
        <strain evidence="2 3">NY5</strain>
    </source>
</reference>
<evidence type="ECO:0000313" key="2">
    <source>
        <dbReference type="EMBL" id="KAA1192405.1"/>
    </source>
</evidence>
<dbReference type="SUPFAM" id="SSF47616">
    <property type="entry name" value="GST C-terminal domain-like"/>
    <property type="match status" value="1"/>
</dbReference>
<dbReference type="CDD" id="cd00570">
    <property type="entry name" value="GST_N_family"/>
    <property type="match status" value="1"/>
</dbReference>
<proteinExistence type="predicted"/>
<dbReference type="AlphaFoldDB" id="A0A5B0X177"/>
<dbReference type="SUPFAM" id="SSF52833">
    <property type="entry name" value="Thioredoxin-like"/>
    <property type="match status" value="1"/>
</dbReference>
<feature type="domain" description="GST N-terminal" evidence="1">
    <location>
        <begin position="2"/>
        <end position="81"/>
    </location>
</feature>